<dbReference type="EMBL" id="FXAN01000048">
    <property type="protein sequence ID" value="SMG00010.1"/>
    <property type="molecule type" value="Genomic_DNA"/>
</dbReference>
<dbReference type="Proteomes" id="UP000198460">
    <property type="component" value="Unassembled WGS sequence"/>
</dbReference>
<evidence type="ECO:0000313" key="2">
    <source>
        <dbReference type="Proteomes" id="UP000198460"/>
    </source>
</evidence>
<proteinExistence type="predicted"/>
<organism evidence="1 2">
    <name type="scientific">Burkholderia singularis</name>
    <dbReference type="NCBI Taxonomy" id="1503053"/>
    <lineage>
        <taxon>Bacteria</taxon>
        <taxon>Pseudomonadati</taxon>
        <taxon>Pseudomonadota</taxon>
        <taxon>Betaproteobacteria</taxon>
        <taxon>Burkholderiales</taxon>
        <taxon>Burkholderiaceae</taxon>
        <taxon>Burkholderia</taxon>
        <taxon>pseudomallei group</taxon>
    </lineage>
</organism>
<accession>A0A238H432</accession>
<gene>
    <name evidence="1" type="ORF">BSIN_5361</name>
</gene>
<evidence type="ECO:0000313" key="1">
    <source>
        <dbReference type="EMBL" id="SMG00010.1"/>
    </source>
</evidence>
<protein>
    <submittedName>
        <fullName evidence="1">Uncharacterized protein</fullName>
    </submittedName>
</protein>
<reference evidence="1 2" key="1">
    <citation type="submission" date="2017-04" db="EMBL/GenBank/DDBJ databases">
        <authorList>
            <person name="Afonso C.L."/>
            <person name="Miller P.J."/>
            <person name="Scott M.A."/>
            <person name="Spackman E."/>
            <person name="Goraichik I."/>
            <person name="Dimitrov K.M."/>
            <person name="Suarez D.L."/>
            <person name="Swayne D.E."/>
        </authorList>
    </citation>
    <scope>NUCLEOTIDE SEQUENCE [LARGE SCALE GENOMIC DNA]</scope>
    <source>
        <strain evidence="1">LMG 28154</strain>
    </source>
</reference>
<name>A0A238H432_9BURK</name>
<sequence length="485" mass="53935">MRERDRIAFRGGVVFGADCYARRAGLAVPALELREIAAVRVGHRVAEVVAGDGLAVVALEVQVHSLAEPVAAEQRLVHPHDFRAFLVDGHRVEVVDLDIALGPHRVCHRARVLGELELAQHAHVLDAFDRARGGVEVVARGHVGGEFLVAEYGQPFLQAQLEPVAAGYAVARPVMEILVADHRFDVREIDVRCRLRIREHVLRVEDVEPLVFHRAHVEVADGDDHEAVEIEFEAKALFVPADRMDQRIHRMAGLVEILRLDPDLQQLFLPGAGRDFLLERDQLARDEREQIARLSERVFPFRVVAAVGQVARIDEIAVRQQHRIPGFVRAQRNRIRRHHVGAVDEVGDPPEAFRLALREEIAARDIKAGQRRVRLGRAHAVDGQLERVGHVFHRQAMLVRARGGMRCAVDPCAGEFERLAHQFEVRCAGGVRIAAHAHRVAHARAGGCEVEFERDGVDQERGARIVATADHGGRSGGFGHGDHGW</sequence>
<dbReference type="AlphaFoldDB" id="A0A238H432"/>